<dbReference type="GeneTree" id="ENSGT00940000156802"/>
<dbReference type="GO" id="GO:0005777">
    <property type="term" value="C:peroxisome"/>
    <property type="evidence" value="ECO:0007669"/>
    <property type="project" value="TreeGrafter"/>
</dbReference>
<evidence type="ECO:0000256" key="5">
    <source>
        <dbReference type="ARBA" id="ARBA00023052"/>
    </source>
</evidence>
<dbReference type="SUPFAM" id="SSF52467">
    <property type="entry name" value="DHS-like NAD/FAD-binding domain"/>
    <property type="match status" value="1"/>
</dbReference>
<keyword evidence="5 11" id="KW-0786">Thiamine pyrophosphate</keyword>
<reference evidence="15" key="2">
    <citation type="submission" date="2025-08" db="UniProtKB">
        <authorList>
            <consortium name="Ensembl"/>
        </authorList>
    </citation>
    <scope>IDENTIFICATION</scope>
</reference>
<dbReference type="Pfam" id="PF02776">
    <property type="entry name" value="TPP_enzyme_N"/>
    <property type="match status" value="1"/>
</dbReference>
<dbReference type="Ensembl" id="ENSATET00000053812.2">
    <property type="protein sequence ID" value="ENSATEP00000058328.1"/>
    <property type="gene ID" value="ENSATEG00000006565.3"/>
</dbReference>
<evidence type="ECO:0000259" key="12">
    <source>
        <dbReference type="Pfam" id="PF00205"/>
    </source>
</evidence>
<dbReference type="GO" id="GO:0000287">
    <property type="term" value="F:magnesium ion binding"/>
    <property type="evidence" value="ECO:0007669"/>
    <property type="project" value="InterPro"/>
</dbReference>
<dbReference type="PANTHER" id="PTHR43710:SF2">
    <property type="entry name" value="2-HYDROXYACYL-COA LYASE 1"/>
    <property type="match status" value="1"/>
</dbReference>
<dbReference type="InterPro" id="IPR029035">
    <property type="entry name" value="DHS-like_NAD/FAD-binding_dom"/>
</dbReference>
<dbReference type="Pfam" id="PF02775">
    <property type="entry name" value="TPP_enzyme_C"/>
    <property type="match status" value="1"/>
</dbReference>
<gene>
    <name evidence="15" type="primary">HACL1</name>
</gene>
<name>A0A7N6B6K1_ANATE</name>
<dbReference type="GO" id="GO:0030976">
    <property type="term" value="F:thiamine pyrophosphate binding"/>
    <property type="evidence" value="ECO:0007669"/>
    <property type="project" value="InterPro"/>
</dbReference>
<sequence>MIAAFCKRFSCAGAKYGSYFYRAMGESLSLQKVEYMFGIVGVPIIEVAMAAQAAGIKYVGMRNEQAACYAASAIGYLTGRPVVVIGGSSDRNQETAGAFQEFPQVEACRLYSKFSARPSSLEAIPSVIEKAVRTSMYGRPGACYVDIAGDMVNAKVDRIVSCCPPPPVSLADHGAVTEAISVLKAAKRPLVIIGKGAAHGRAEIALRKFVKMSGLPFLPTPMGKGVLPDDHPNCVAAARSRALLQADVVLLLGARLNWILHFGLPPRFDPDVKVIQVDLCAEEMGNNVRPAVALLGDINAIVTQLLECVHKDGWKYPSDTEWWSTLKDKIVANAKISKALALQSTLPMNYYTVFHHVSQLLPHDCIIVSEGANTMDIGRTMLNNYLPRHRLDAGTFGTMGVGLGFAIAAAAVERSRNKGRRIVCVEGDSAFGFSGMEVETMCRYNLPVVIIVVNNNGIYSGVDPETWKEMAKMGDLTAIAPPVTLLPEARYDKIMAALGGRGFLVRTVEELRSALQLSLSDWEKPSLLNILIDPSSDRKQQEFPWLTRSNL</sequence>
<dbReference type="CDD" id="cd02004">
    <property type="entry name" value="TPP_BZL_OCoD_HPCL"/>
    <property type="match status" value="1"/>
</dbReference>
<dbReference type="FunFam" id="3.40.50.970:FF:000027">
    <property type="entry name" value="2-hydroxyacyl-CoA lyase 1"/>
    <property type="match status" value="1"/>
</dbReference>
<proteinExistence type="inferred from homology"/>
<keyword evidence="6" id="KW-0456">Lyase</keyword>
<feature type="domain" description="Thiamine pyrophosphate enzyme central" evidence="12">
    <location>
        <begin position="176"/>
        <end position="305"/>
    </location>
</feature>
<dbReference type="Gene3D" id="3.40.50.1220">
    <property type="entry name" value="TPP-binding domain"/>
    <property type="match status" value="1"/>
</dbReference>
<evidence type="ECO:0000256" key="9">
    <source>
        <dbReference type="ARBA" id="ARBA00044518"/>
    </source>
</evidence>
<evidence type="ECO:0000256" key="8">
    <source>
        <dbReference type="ARBA" id="ARBA00044454"/>
    </source>
</evidence>
<evidence type="ECO:0000256" key="10">
    <source>
        <dbReference type="ARBA" id="ARBA00048738"/>
    </source>
</evidence>
<reference evidence="15" key="3">
    <citation type="submission" date="2025-09" db="UniProtKB">
        <authorList>
            <consortium name="Ensembl"/>
        </authorList>
    </citation>
    <scope>IDENTIFICATION</scope>
</reference>
<dbReference type="InterPro" id="IPR012001">
    <property type="entry name" value="Thiamin_PyroP_enz_TPP-bd_dom"/>
</dbReference>
<dbReference type="SUPFAM" id="SSF52518">
    <property type="entry name" value="Thiamin diphosphate-binding fold (THDP-binding)"/>
    <property type="match status" value="2"/>
</dbReference>
<dbReference type="InterPro" id="IPR012000">
    <property type="entry name" value="Thiamin_PyroP_enz_cen_dom"/>
</dbReference>
<dbReference type="GO" id="GO:0106359">
    <property type="term" value="F:2-hydroxyacyl-CoA lyase activity"/>
    <property type="evidence" value="ECO:0007669"/>
    <property type="project" value="UniProtKB-EC"/>
</dbReference>
<evidence type="ECO:0000259" key="14">
    <source>
        <dbReference type="Pfam" id="PF02776"/>
    </source>
</evidence>
<protein>
    <recommendedName>
        <fullName evidence="9">2-hydroxyacyl-CoA lyase</fullName>
        <ecNumber evidence="9">4.1.2.63</ecNumber>
    </recommendedName>
</protein>
<keyword evidence="16" id="KW-1185">Reference proteome</keyword>
<dbReference type="AlphaFoldDB" id="A0A7N6B6K1"/>
<evidence type="ECO:0000256" key="4">
    <source>
        <dbReference type="ARBA" id="ARBA00022842"/>
    </source>
</evidence>
<reference evidence="15" key="1">
    <citation type="submission" date="2021-04" db="EMBL/GenBank/DDBJ databases">
        <authorList>
            <consortium name="Wellcome Sanger Institute Data Sharing"/>
        </authorList>
    </citation>
    <scope>NUCLEOTIDE SEQUENCE [LARGE SCALE GENOMIC DNA]</scope>
</reference>
<keyword evidence="4" id="KW-0460">Magnesium</keyword>
<dbReference type="Pfam" id="PF00205">
    <property type="entry name" value="TPP_enzyme_M"/>
    <property type="match status" value="1"/>
</dbReference>
<evidence type="ECO:0000259" key="13">
    <source>
        <dbReference type="Pfam" id="PF02775"/>
    </source>
</evidence>
<dbReference type="GO" id="GO:0001561">
    <property type="term" value="P:fatty acid alpha-oxidation"/>
    <property type="evidence" value="ECO:0007669"/>
    <property type="project" value="TreeGrafter"/>
</dbReference>
<comment type="catalytic activity">
    <reaction evidence="7">
        <text>a 2-hydroxy-3-methyl fatty acyl-CoA = a 2-methyl-branched fatty aldehyde + formyl-CoA</text>
        <dbReference type="Rhea" id="RHEA:25375"/>
        <dbReference type="ChEBI" id="CHEBI:49188"/>
        <dbReference type="ChEBI" id="CHEBI:57376"/>
        <dbReference type="ChEBI" id="CHEBI:58783"/>
        <dbReference type="EC" id="4.1.2.63"/>
    </reaction>
    <physiologicalReaction direction="left-to-right" evidence="7">
        <dbReference type="Rhea" id="RHEA:25376"/>
    </physiologicalReaction>
</comment>
<dbReference type="Proteomes" id="UP000265040">
    <property type="component" value="Chromosome 16"/>
</dbReference>
<dbReference type="EC" id="4.1.2.63" evidence="9"/>
<evidence type="ECO:0000256" key="3">
    <source>
        <dbReference type="ARBA" id="ARBA00022723"/>
    </source>
</evidence>
<evidence type="ECO:0000256" key="6">
    <source>
        <dbReference type="ARBA" id="ARBA00023239"/>
    </source>
</evidence>
<comment type="catalytic activity">
    <reaction evidence="8">
        <text>an (R)-2-hydroxy-long-chain-fatty acyl-CoA = a long-chain fatty aldehyde + formyl-CoA</text>
        <dbReference type="Rhea" id="RHEA:67444"/>
        <dbReference type="ChEBI" id="CHEBI:17176"/>
        <dbReference type="ChEBI" id="CHEBI:57376"/>
        <dbReference type="ChEBI" id="CHEBI:170012"/>
        <dbReference type="EC" id="4.1.2.63"/>
    </reaction>
    <physiologicalReaction direction="left-to-right" evidence="8">
        <dbReference type="Rhea" id="RHEA:67445"/>
    </physiologicalReaction>
</comment>
<evidence type="ECO:0000313" key="16">
    <source>
        <dbReference type="Proteomes" id="UP000265040"/>
    </source>
</evidence>
<accession>A0A7N6B6K1</accession>
<feature type="domain" description="Thiamine pyrophosphate enzyme TPP-binding" evidence="13">
    <location>
        <begin position="374"/>
        <end position="529"/>
    </location>
</feature>
<dbReference type="Gene3D" id="3.40.50.970">
    <property type="match status" value="3"/>
</dbReference>
<evidence type="ECO:0000256" key="7">
    <source>
        <dbReference type="ARBA" id="ARBA00044451"/>
    </source>
</evidence>
<evidence type="ECO:0000256" key="1">
    <source>
        <dbReference type="ARBA" id="ARBA00001964"/>
    </source>
</evidence>
<feature type="domain" description="Thiamine pyrophosphate enzyme N-terminal TPP-binding" evidence="14">
    <location>
        <begin position="23"/>
        <end position="86"/>
    </location>
</feature>
<keyword evidence="3" id="KW-0479">Metal-binding</keyword>
<dbReference type="CDD" id="cd07035">
    <property type="entry name" value="TPP_PYR_POX_like"/>
    <property type="match status" value="1"/>
</dbReference>
<organism evidence="15 16">
    <name type="scientific">Anabas testudineus</name>
    <name type="common">Climbing perch</name>
    <name type="synonym">Anthias testudineus</name>
    <dbReference type="NCBI Taxonomy" id="64144"/>
    <lineage>
        <taxon>Eukaryota</taxon>
        <taxon>Metazoa</taxon>
        <taxon>Chordata</taxon>
        <taxon>Craniata</taxon>
        <taxon>Vertebrata</taxon>
        <taxon>Euteleostomi</taxon>
        <taxon>Actinopterygii</taxon>
        <taxon>Neopterygii</taxon>
        <taxon>Teleostei</taxon>
        <taxon>Neoteleostei</taxon>
        <taxon>Acanthomorphata</taxon>
        <taxon>Anabantaria</taxon>
        <taxon>Anabantiformes</taxon>
        <taxon>Anabantoidei</taxon>
        <taxon>Anabantidae</taxon>
        <taxon>Anabas</taxon>
    </lineage>
</organism>
<dbReference type="PANTHER" id="PTHR43710">
    <property type="entry name" value="2-HYDROXYACYL-COA LYASE"/>
    <property type="match status" value="1"/>
</dbReference>
<dbReference type="InterPro" id="IPR011766">
    <property type="entry name" value="TPP_enzyme_TPP-bd"/>
</dbReference>
<dbReference type="FunFam" id="3.40.50.1220:FF:000006">
    <property type="entry name" value="2-hydroxyacyl-CoA lyase 1"/>
    <property type="match status" value="1"/>
</dbReference>
<comment type="similarity">
    <text evidence="2 11">Belongs to the TPP enzyme family.</text>
</comment>
<evidence type="ECO:0000256" key="2">
    <source>
        <dbReference type="ARBA" id="ARBA00007812"/>
    </source>
</evidence>
<comment type="cofactor">
    <cofactor evidence="1">
        <name>thiamine diphosphate</name>
        <dbReference type="ChEBI" id="CHEBI:58937"/>
    </cofactor>
</comment>
<evidence type="ECO:0000256" key="11">
    <source>
        <dbReference type="RuleBase" id="RU362132"/>
    </source>
</evidence>
<dbReference type="InterPro" id="IPR045025">
    <property type="entry name" value="HACL1-like"/>
</dbReference>
<evidence type="ECO:0000313" key="15">
    <source>
        <dbReference type="Ensembl" id="ENSATEP00000058328.1"/>
    </source>
</evidence>
<comment type="catalytic activity">
    <reaction evidence="10">
        <text>2-hydroxyoctadecanoyl-CoA = heptadecanal + formyl-CoA</text>
        <dbReference type="Rhea" id="RHEA:55196"/>
        <dbReference type="ChEBI" id="CHEBI:57376"/>
        <dbReference type="ChEBI" id="CHEBI:74116"/>
        <dbReference type="ChEBI" id="CHEBI:138631"/>
    </reaction>
    <physiologicalReaction direction="left-to-right" evidence="10">
        <dbReference type="Rhea" id="RHEA:55197"/>
    </physiologicalReaction>
</comment>
<dbReference type="InterPro" id="IPR029061">
    <property type="entry name" value="THDP-binding"/>
</dbReference>